<feature type="transmembrane region" description="Helical" evidence="1">
    <location>
        <begin position="98"/>
        <end position="118"/>
    </location>
</feature>
<evidence type="ECO:0000313" key="2">
    <source>
        <dbReference type="EMBL" id="QEL17524.1"/>
    </source>
</evidence>
<dbReference type="Proteomes" id="UP000324974">
    <property type="component" value="Chromosome"/>
</dbReference>
<dbReference type="AlphaFoldDB" id="A0A5C1AK52"/>
<evidence type="ECO:0000256" key="1">
    <source>
        <dbReference type="SAM" id="Phobius"/>
    </source>
</evidence>
<evidence type="ECO:0000313" key="3">
    <source>
        <dbReference type="Proteomes" id="UP000324974"/>
    </source>
</evidence>
<keyword evidence="3" id="KW-1185">Reference proteome</keyword>
<keyword evidence="1" id="KW-1133">Transmembrane helix</keyword>
<dbReference type="RefSeq" id="WP_149112120.1">
    <property type="nucleotide sequence ID" value="NZ_CP042425.1"/>
</dbReference>
<keyword evidence="1" id="KW-0472">Membrane</keyword>
<gene>
    <name evidence="2" type="ORF">PX52LOC_04514</name>
</gene>
<organism evidence="2 3">
    <name type="scientific">Limnoglobus roseus</name>
    <dbReference type="NCBI Taxonomy" id="2598579"/>
    <lineage>
        <taxon>Bacteria</taxon>
        <taxon>Pseudomonadati</taxon>
        <taxon>Planctomycetota</taxon>
        <taxon>Planctomycetia</taxon>
        <taxon>Gemmatales</taxon>
        <taxon>Gemmataceae</taxon>
        <taxon>Limnoglobus</taxon>
    </lineage>
</organism>
<protein>
    <submittedName>
        <fullName evidence="2">Uncharacterized protein</fullName>
    </submittedName>
</protein>
<keyword evidence="1" id="KW-0812">Transmembrane</keyword>
<proteinExistence type="predicted"/>
<reference evidence="3" key="1">
    <citation type="submission" date="2019-08" db="EMBL/GenBank/DDBJ databases">
        <title>Limnoglobus roseus gen. nov., sp. nov., a novel freshwater planctomycete with a giant genome from the family Gemmataceae.</title>
        <authorList>
            <person name="Kulichevskaya I.S."/>
            <person name="Naumoff D.G."/>
            <person name="Miroshnikov K."/>
            <person name="Ivanova A."/>
            <person name="Philippov D.A."/>
            <person name="Hakobyan A."/>
            <person name="Rijpstra I.C."/>
            <person name="Sinninghe Damste J.S."/>
            <person name="Liesack W."/>
            <person name="Dedysh S.N."/>
        </authorList>
    </citation>
    <scope>NUCLEOTIDE SEQUENCE [LARGE SCALE GENOMIC DNA]</scope>
    <source>
        <strain evidence="3">PX52</strain>
    </source>
</reference>
<accession>A0A5C1AK52</accession>
<dbReference type="KEGG" id="lrs:PX52LOC_04514"/>
<dbReference type="EMBL" id="CP042425">
    <property type="protein sequence ID" value="QEL17524.1"/>
    <property type="molecule type" value="Genomic_DNA"/>
</dbReference>
<feature type="transmembrane region" description="Helical" evidence="1">
    <location>
        <begin position="61"/>
        <end position="78"/>
    </location>
</feature>
<sequence>MGVCQACKGLGRITVYLANMNGSFQKVCPDCVGTGRSPDRNSSPHAPLKHEVVGLSPVEKVKAFVFSSLVCGLLAGWVDTQITPQYDSRGYLAYTGPVAHPLLVLGFALLPLVIVVLCKIRPGEFGDKE</sequence>
<name>A0A5C1AK52_9BACT</name>